<dbReference type="EMBL" id="CM045772">
    <property type="protein sequence ID" value="KAI7986359.1"/>
    <property type="molecule type" value="Genomic_DNA"/>
</dbReference>
<proteinExistence type="predicted"/>
<name>A0ACC0FDF3_9ERIC</name>
<sequence length="211" mass="23785">MANTGMVELGEVHLATYIFEKTFTGQPSFQNGLPSLIAFPSGCNTANCLIRYERELHVDDVTNWFATISLSRILYYSKDSLVKVIFFSETGECAAPFVRQANLLALCCFGICAMVRRGIFLLVECRAKTPALVPKDAYPIWSQSTHPSRSNNQTPPSKKDDEDRPNRRCKKRAVSNQDRPPSITDRNQKMLTRCHCQILTTSNMVFKGIKV</sequence>
<dbReference type="Proteomes" id="UP001060215">
    <property type="component" value="Chromosome 15"/>
</dbReference>
<protein>
    <submittedName>
        <fullName evidence="1">Uncharacterized protein</fullName>
    </submittedName>
</protein>
<keyword evidence="2" id="KW-1185">Reference proteome</keyword>
<evidence type="ECO:0000313" key="2">
    <source>
        <dbReference type="Proteomes" id="UP001060215"/>
    </source>
</evidence>
<organism evidence="1 2">
    <name type="scientific">Camellia lanceoleosa</name>
    <dbReference type="NCBI Taxonomy" id="1840588"/>
    <lineage>
        <taxon>Eukaryota</taxon>
        <taxon>Viridiplantae</taxon>
        <taxon>Streptophyta</taxon>
        <taxon>Embryophyta</taxon>
        <taxon>Tracheophyta</taxon>
        <taxon>Spermatophyta</taxon>
        <taxon>Magnoliopsida</taxon>
        <taxon>eudicotyledons</taxon>
        <taxon>Gunneridae</taxon>
        <taxon>Pentapetalae</taxon>
        <taxon>asterids</taxon>
        <taxon>Ericales</taxon>
        <taxon>Theaceae</taxon>
        <taxon>Camellia</taxon>
    </lineage>
</organism>
<accession>A0ACC0FDF3</accession>
<reference evidence="1 2" key="1">
    <citation type="journal article" date="2022" name="Plant J.">
        <title>Chromosome-level genome of Camellia lanceoleosa provides a valuable resource for understanding genome evolution and self-incompatibility.</title>
        <authorList>
            <person name="Gong W."/>
            <person name="Xiao S."/>
            <person name="Wang L."/>
            <person name="Liao Z."/>
            <person name="Chang Y."/>
            <person name="Mo W."/>
            <person name="Hu G."/>
            <person name="Li W."/>
            <person name="Zhao G."/>
            <person name="Zhu H."/>
            <person name="Hu X."/>
            <person name="Ji K."/>
            <person name="Xiang X."/>
            <person name="Song Q."/>
            <person name="Yuan D."/>
            <person name="Jin S."/>
            <person name="Zhang L."/>
        </authorList>
    </citation>
    <scope>NUCLEOTIDE SEQUENCE [LARGE SCALE GENOMIC DNA]</scope>
    <source>
        <strain evidence="1">SQ_2022a</strain>
    </source>
</reference>
<evidence type="ECO:0000313" key="1">
    <source>
        <dbReference type="EMBL" id="KAI7986359.1"/>
    </source>
</evidence>
<comment type="caution">
    <text evidence="1">The sequence shown here is derived from an EMBL/GenBank/DDBJ whole genome shotgun (WGS) entry which is preliminary data.</text>
</comment>
<gene>
    <name evidence="1" type="ORF">LOK49_LG14G00632</name>
</gene>